<dbReference type="Proteomes" id="UP000485562">
    <property type="component" value="Unassembled WGS sequence"/>
</dbReference>
<dbReference type="GO" id="GO:0046872">
    <property type="term" value="F:metal ion binding"/>
    <property type="evidence" value="ECO:0007669"/>
    <property type="project" value="UniProtKB-KW"/>
</dbReference>
<dbReference type="CDD" id="cd16027">
    <property type="entry name" value="SGSH"/>
    <property type="match status" value="1"/>
</dbReference>
<reference evidence="6" key="1">
    <citation type="submission" date="2017-02" db="EMBL/GenBank/DDBJ databases">
        <title>Delving into the versatile metabolic prowess of the omnipresent phylum Bacteroidetes.</title>
        <authorList>
            <person name="Nobu M.K."/>
            <person name="Mei R."/>
            <person name="Narihiro T."/>
            <person name="Kuroda K."/>
            <person name="Liu W.-T."/>
        </authorList>
    </citation>
    <scope>NUCLEOTIDE SEQUENCE</scope>
    <source>
        <strain evidence="6">ADurb.Bin131</strain>
    </source>
</reference>
<dbReference type="GO" id="GO:0004065">
    <property type="term" value="F:arylsulfatase activity"/>
    <property type="evidence" value="ECO:0007669"/>
    <property type="project" value="UniProtKB-EC"/>
</dbReference>
<dbReference type="AlphaFoldDB" id="A0A1V6CCU2"/>
<comment type="similarity">
    <text evidence="1">Belongs to the sulfatase family.</text>
</comment>
<dbReference type="PROSITE" id="PS00523">
    <property type="entry name" value="SULFATASE_1"/>
    <property type="match status" value="1"/>
</dbReference>
<evidence type="ECO:0000259" key="5">
    <source>
        <dbReference type="Pfam" id="PF00884"/>
    </source>
</evidence>
<name>A0A1V6CCU2_UNCT6</name>
<dbReference type="InterPro" id="IPR017850">
    <property type="entry name" value="Alkaline_phosphatase_core_sf"/>
</dbReference>
<organism evidence="6">
    <name type="scientific">candidate division TA06 bacterium ADurb.Bin131</name>
    <dbReference type="NCBI Taxonomy" id="1852827"/>
    <lineage>
        <taxon>Bacteria</taxon>
        <taxon>Bacteria division TA06</taxon>
    </lineage>
</organism>
<evidence type="ECO:0000256" key="3">
    <source>
        <dbReference type="ARBA" id="ARBA00022801"/>
    </source>
</evidence>
<evidence type="ECO:0000256" key="2">
    <source>
        <dbReference type="ARBA" id="ARBA00022723"/>
    </source>
</evidence>
<evidence type="ECO:0000256" key="4">
    <source>
        <dbReference type="ARBA" id="ARBA00022837"/>
    </source>
</evidence>
<dbReference type="InterPro" id="IPR024607">
    <property type="entry name" value="Sulfatase_CS"/>
</dbReference>
<dbReference type="InterPro" id="IPR000917">
    <property type="entry name" value="Sulfatase_N"/>
</dbReference>
<gene>
    <name evidence="6" type="ORF">BWX89_00455</name>
</gene>
<sequence>MKKKPNILFITSDQQHYNTLGCINPEIQTPNLDKLAKQGIRFTRAYCTNPTCTPSRASLITGKYPGQHGAWTLGTKLPEDEPTIGEYLSSQGYQTALIGKAHFQQLKDTPEYHSLESNPFMQKLDFWKRFHGPFYGFRYVELARNHTDEYHVGQHYAIWMEKKGLKDWRKYFRAPAGTVKKPQKWHWNLPEKFHYDAWIAESTKKLLSSYHRKNQNFFLWASFPDPHPSYLVPEPWDTMYNPEKLTIPCVKKDEHKKNPPHFQLTQKPDPDFSPWRESGMGLHGFHSHLYLLKTLRKDTTVYYGMISLMDKYIGEILNHLDDLGLSEDTLVIFTTDHGHLIGQHGLAAKGAFHYEDLLRVPFIVRWNGKIPKNMVSDALISFVDFAPSILSICGCNIPRTMSGIDQSPVFLGKKKSLRNWALVENRHEPTTIYLKTYIEKRYKITVYYRRNYGELFDLKKDPFEYNNLWDEPEYKELKNEMIKKLLFAEMEKEPLWMPRVCSA</sequence>
<dbReference type="InterPro" id="IPR050738">
    <property type="entry name" value="Sulfatase"/>
</dbReference>
<keyword evidence="3 6" id="KW-0378">Hydrolase</keyword>
<proteinExistence type="inferred from homology"/>
<evidence type="ECO:0000256" key="1">
    <source>
        <dbReference type="ARBA" id="ARBA00008779"/>
    </source>
</evidence>
<dbReference type="PANTHER" id="PTHR42693">
    <property type="entry name" value="ARYLSULFATASE FAMILY MEMBER"/>
    <property type="match status" value="1"/>
</dbReference>
<dbReference type="SUPFAM" id="SSF53649">
    <property type="entry name" value="Alkaline phosphatase-like"/>
    <property type="match status" value="1"/>
</dbReference>
<dbReference type="EMBL" id="MWDQ01000035">
    <property type="protein sequence ID" value="OQB74614.1"/>
    <property type="molecule type" value="Genomic_DNA"/>
</dbReference>
<keyword evidence="4" id="KW-0106">Calcium</keyword>
<keyword evidence="2" id="KW-0479">Metal-binding</keyword>
<dbReference type="Pfam" id="PF00884">
    <property type="entry name" value="Sulfatase"/>
    <property type="match status" value="1"/>
</dbReference>
<accession>A0A1V6CCU2</accession>
<dbReference type="PANTHER" id="PTHR42693:SF53">
    <property type="entry name" value="ENDO-4-O-SULFATASE"/>
    <property type="match status" value="1"/>
</dbReference>
<dbReference type="Gene3D" id="3.40.720.10">
    <property type="entry name" value="Alkaline Phosphatase, subunit A"/>
    <property type="match status" value="1"/>
</dbReference>
<protein>
    <submittedName>
        <fullName evidence="6">Arylsulfatase</fullName>
        <ecNumber evidence="6">3.1.6.1</ecNumber>
    </submittedName>
</protein>
<feature type="domain" description="Sulfatase N-terminal" evidence="5">
    <location>
        <begin position="5"/>
        <end position="394"/>
    </location>
</feature>
<comment type="caution">
    <text evidence="6">The sequence shown here is derived from an EMBL/GenBank/DDBJ whole genome shotgun (WGS) entry which is preliminary data.</text>
</comment>
<evidence type="ECO:0000313" key="6">
    <source>
        <dbReference type="EMBL" id="OQB74614.1"/>
    </source>
</evidence>
<dbReference type="EC" id="3.1.6.1" evidence="6"/>